<dbReference type="KEGG" id="bim:105680608"/>
<evidence type="ECO:0000313" key="1">
    <source>
        <dbReference type="Proteomes" id="UP000515180"/>
    </source>
</evidence>
<dbReference type="GeneID" id="105680608"/>
<keyword evidence="1" id="KW-1185">Reference proteome</keyword>
<proteinExistence type="predicted"/>
<organism evidence="1 2">
    <name type="scientific">Bombus impatiens</name>
    <name type="common">Bumblebee</name>
    <dbReference type="NCBI Taxonomy" id="132113"/>
    <lineage>
        <taxon>Eukaryota</taxon>
        <taxon>Metazoa</taxon>
        <taxon>Ecdysozoa</taxon>
        <taxon>Arthropoda</taxon>
        <taxon>Hexapoda</taxon>
        <taxon>Insecta</taxon>
        <taxon>Pterygota</taxon>
        <taxon>Neoptera</taxon>
        <taxon>Endopterygota</taxon>
        <taxon>Hymenoptera</taxon>
        <taxon>Apocrita</taxon>
        <taxon>Aculeata</taxon>
        <taxon>Apoidea</taxon>
        <taxon>Anthophila</taxon>
        <taxon>Apidae</taxon>
        <taxon>Bombus</taxon>
        <taxon>Pyrobombus</taxon>
    </lineage>
</organism>
<protein>
    <submittedName>
        <fullName evidence="2">Uncharacterized protein LOC105680608</fullName>
    </submittedName>
</protein>
<gene>
    <name evidence="2" type="primary">LOC105680608</name>
</gene>
<dbReference type="OrthoDB" id="8164139at2759"/>
<accession>A0A6P6F9L3</accession>
<dbReference type="AlphaFoldDB" id="A0A6P6F9L3"/>
<dbReference type="Proteomes" id="UP000515180">
    <property type="component" value="Unplaced"/>
</dbReference>
<evidence type="ECO:0000313" key="2">
    <source>
        <dbReference type="RefSeq" id="XP_024222682.1"/>
    </source>
</evidence>
<name>A0A6P6F9L3_BOMIM</name>
<reference evidence="2" key="1">
    <citation type="submission" date="2025-08" db="UniProtKB">
        <authorList>
            <consortium name="RefSeq"/>
        </authorList>
    </citation>
    <scope>IDENTIFICATION</scope>
</reference>
<sequence length="149" mass="16971">MRDSHRWALPCACGNCALSRRPLAWISPRTVGKSQVLCDKLSKAGIKFEDHVVALFILAGLVTDPNYSTYVRVTKINKDLTSRMVKADLLLEEKRIDAAAESFEQGSAIATRRQWKPKPHQNKYGVKLKNRDTHNQKCYKCGKWGHILY</sequence>
<dbReference type="RefSeq" id="XP_024222682.1">
    <property type="nucleotide sequence ID" value="XM_024366914.2"/>
</dbReference>